<accession>A0ACB6RSS6</accession>
<keyword evidence="2" id="KW-1185">Reference proteome</keyword>
<evidence type="ECO:0000313" key="1">
    <source>
        <dbReference type="EMBL" id="KAF2623979.1"/>
    </source>
</evidence>
<gene>
    <name evidence="1" type="ORF">BU25DRAFT_304479</name>
</gene>
<organism evidence="1 2">
    <name type="scientific">Macroventuria anomochaeta</name>
    <dbReference type="NCBI Taxonomy" id="301207"/>
    <lineage>
        <taxon>Eukaryota</taxon>
        <taxon>Fungi</taxon>
        <taxon>Dikarya</taxon>
        <taxon>Ascomycota</taxon>
        <taxon>Pezizomycotina</taxon>
        <taxon>Dothideomycetes</taxon>
        <taxon>Pleosporomycetidae</taxon>
        <taxon>Pleosporales</taxon>
        <taxon>Pleosporineae</taxon>
        <taxon>Didymellaceae</taxon>
        <taxon>Macroventuria</taxon>
    </lineage>
</organism>
<name>A0ACB6RSS6_9PLEO</name>
<comment type="caution">
    <text evidence="1">The sequence shown here is derived from an EMBL/GenBank/DDBJ whole genome shotgun (WGS) entry which is preliminary data.</text>
</comment>
<protein>
    <submittedName>
        <fullName evidence="1">Uncharacterized protein</fullName>
    </submittedName>
</protein>
<dbReference type="EMBL" id="MU006733">
    <property type="protein sequence ID" value="KAF2623979.1"/>
    <property type="molecule type" value="Genomic_DNA"/>
</dbReference>
<sequence>MGNEPRYHSVLFVETQADGGGQIFHVTSDLVSGRRCENKSGRNPELSQTYYAKTHLGRIRLEDYPERLDQLLQTVPPPHRQRAFNPKTMATEQIKPNGSFYEANEQKPPYIKCTK</sequence>
<evidence type="ECO:0000313" key="2">
    <source>
        <dbReference type="Proteomes" id="UP000799754"/>
    </source>
</evidence>
<feature type="non-terminal residue" evidence="1">
    <location>
        <position position="115"/>
    </location>
</feature>
<reference evidence="1" key="1">
    <citation type="journal article" date="2020" name="Stud. Mycol.">
        <title>101 Dothideomycetes genomes: a test case for predicting lifestyles and emergence of pathogens.</title>
        <authorList>
            <person name="Haridas S."/>
            <person name="Albert R."/>
            <person name="Binder M."/>
            <person name="Bloem J."/>
            <person name="Labutti K."/>
            <person name="Salamov A."/>
            <person name="Andreopoulos B."/>
            <person name="Baker S."/>
            <person name="Barry K."/>
            <person name="Bills G."/>
            <person name="Bluhm B."/>
            <person name="Cannon C."/>
            <person name="Castanera R."/>
            <person name="Culley D."/>
            <person name="Daum C."/>
            <person name="Ezra D."/>
            <person name="Gonzalez J."/>
            <person name="Henrissat B."/>
            <person name="Kuo A."/>
            <person name="Liang C."/>
            <person name="Lipzen A."/>
            <person name="Lutzoni F."/>
            <person name="Magnuson J."/>
            <person name="Mondo S."/>
            <person name="Nolan M."/>
            <person name="Ohm R."/>
            <person name="Pangilinan J."/>
            <person name="Park H.-J."/>
            <person name="Ramirez L."/>
            <person name="Alfaro M."/>
            <person name="Sun H."/>
            <person name="Tritt A."/>
            <person name="Yoshinaga Y."/>
            <person name="Zwiers L.-H."/>
            <person name="Turgeon B."/>
            <person name="Goodwin S."/>
            <person name="Spatafora J."/>
            <person name="Crous P."/>
            <person name="Grigoriev I."/>
        </authorList>
    </citation>
    <scope>NUCLEOTIDE SEQUENCE</scope>
    <source>
        <strain evidence="1">CBS 525.71</strain>
    </source>
</reference>
<proteinExistence type="predicted"/>
<dbReference type="Proteomes" id="UP000799754">
    <property type="component" value="Unassembled WGS sequence"/>
</dbReference>